<evidence type="ECO:0000256" key="4">
    <source>
        <dbReference type="ARBA" id="ARBA00023163"/>
    </source>
</evidence>
<dbReference type="EMBL" id="JASCIR010000054">
    <property type="protein sequence ID" value="MDI3390562.1"/>
    <property type="molecule type" value="Genomic_DNA"/>
</dbReference>
<evidence type="ECO:0000256" key="2">
    <source>
        <dbReference type="ARBA" id="ARBA00023015"/>
    </source>
</evidence>
<evidence type="ECO:0000259" key="5">
    <source>
        <dbReference type="Pfam" id="PF08281"/>
    </source>
</evidence>
<keyword evidence="2" id="KW-0805">Transcription regulation</keyword>
<sequence length="149" mass="15626">MTGAEDTEGQRTVQGLETLERLSPLERAVFVLRDVFVCGIPQIAVAVGCSEAACRQLAGTVPGAGDGAGAPPRTWPRNIVGAENVARVLSATIPPLVRIGITLNYQWVDGRPGVVLRGRDGGILSALALDIVDGRIQTLHVVLGSKLTH</sequence>
<comment type="similarity">
    <text evidence="1">Belongs to the sigma-70 factor family. ECF subfamily.</text>
</comment>
<keyword evidence="4" id="KW-0804">Transcription</keyword>
<comment type="caution">
    <text evidence="6">The sequence shown here is derived from an EMBL/GenBank/DDBJ whole genome shotgun (WGS) entry which is preliminary data.</text>
</comment>
<evidence type="ECO:0000313" key="7">
    <source>
        <dbReference type="Proteomes" id="UP001224661"/>
    </source>
</evidence>
<keyword evidence="3" id="KW-0731">Sigma factor</keyword>
<dbReference type="PANTHER" id="PTHR30173">
    <property type="entry name" value="SIGMA 19 FACTOR"/>
    <property type="match status" value="1"/>
</dbReference>
<dbReference type="InterPro" id="IPR052704">
    <property type="entry name" value="ECF_Sigma-70_Domain"/>
</dbReference>
<dbReference type="InterPro" id="IPR036388">
    <property type="entry name" value="WH-like_DNA-bd_sf"/>
</dbReference>
<dbReference type="SUPFAM" id="SSF88659">
    <property type="entry name" value="Sigma3 and sigma4 domains of RNA polymerase sigma factors"/>
    <property type="match status" value="1"/>
</dbReference>
<evidence type="ECO:0000313" key="6">
    <source>
        <dbReference type="EMBL" id="MDI3390562.1"/>
    </source>
</evidence>
<protein>
    <submittedName>
        <fullName evidence="6">Sigma factor-like helix-turn-helix DNA-binding protein</fullName>
    </submittedName>
</protein>
<dbReference type="Proteomes" id="UP001224661">
    <property type="component" value="Unassembled WGS sequence"/>
</dbReference>
<feature type="domain" description="RNA polymerase sigma factor 70 region 4 type 2" evidence="5">
    <location>
        <begin position="17"/>
        <end position="56"/>
    </location>
</feature>
<name>A0ABT6S1K5_9ACTN</name>
<organism evidence="6 7">
    <name type="scientific">Streptomyces solicavernae</name>
    <dbReference type="NCBI Taxonomy" id="3043614"/>
    <lineage>
        <taxon>Bacteria</taxon>
        <taxon>Bacillati</taxon>
        <taxon>Actinomycetota</taxon>
        <taxon>Actinomycetes</taxon>
        <taxon>Kitasatosporales</taxon>
        <taxon>Streptomycetaceae</taxon>
        <taxon>Streptomyces</taxon>
    </lineage>
</organism>
<dbReference type="Pfam" id="PF08281">
    <property type="entry name" value="Sigma70_r4_2"/>
    <property type="match status" value="1"/>
</dbReference>
<proteinExistence type="inferred from homology"/>
<dbReference type="RefSeq" id="WP_282517049.1">
    <property type="nucleotide sequence ID" value="NZ_JASCIR010000054.1"/>
</dbReference>
<dbReference type="PANTHER" id="PTHR30173:SF36">
    <property type="entry name" value="ECF RNA POLYMERASE SIGMA FACTOR SIGJ"/>
    <property type="match status" value="1"/>
</dbReference>
<dbReference type="Gene3D" id="1.10.10.10">
    <property type="entry name" value="Winged helix-like DNA-binding domain superfamily/Winged helix DNA-binding domain"/>
    <property type="match status" value="1"/>
</dbReference>
<dbReference type="InterPro" id="IPR013249">
    <property type="entry name" value="RNA_pol_sigma70_r4_t2"/>
</dbReference>
<dbReference type="InterPro" id="IPR013324">
    <property type="entry name" value="RNA_pol_sigma_r3/r4-like"/>
</dbReference>
<reference evidence="6 7" key="1">
    <citation type="submission" date="2023-05" db="EMBL/GenBank/DDBJ databases">
        <title>Draft genome sequence of Streptomyces sp. B-S-A8 isolated from a cave soil in Thailand.</title>
        <authorList>
            <person name="Chamroensaksri N."/>
            <person name="Muangham S."/>
        </authorList>
    </citation>
    <scope>NUCLEOTIDE SEQUENCE [LARGE SCALE GENOMIC DNA]</scope>
    <source>
        <strain evidence="6 7">B-S-A8</strain>
    </source>
</reference>
<keyword evidence="7" id="KW-1185">Reference proteome</keyword>
<accession>A0ABT6S1K5</accession>
<evidence type="ECO:0000256" key="1">
    <source>
        <dbReference type="ARBA" id="ARBA00010641"/>
    </source>
</evidence>
<gene>
    <name evidence="6" type="ORF">QIS99_30860</name>
</gene>
<evidence type="ECO:0000256" key="3">
    <source>
        <dbReference type="ARBA" id="ARBA00023082"/>
    </source>
</evidence>